<dbReference type="PANTHER" id="PTHR21574">
    <property type="entry name" value="CENTROSOMAL PROTEIN OF 120 KDA"/>
    <property type="match status" value="1"/>
</dbReference>
<dbReference type="InterPro" id="IPR039893">
    <property type="entry name" value="CEP120-like"/>
</dbReference>
<dbReference type="Pfam" id="PF12416">
    <property type="entry name" value="DUF3668"/>
    <property type="match status" value="1"/>
</dbReference>
<dbReference type="GO" id="GO:1903724">
    <property type="term" value="P:positive regulation of centriole elongation"/>
    <property type="evidence" value="ECO:0007669"/>
    <property type="project" value="TreeGrafter"/>
</dbReference>
<evidence type="ECO:0000313" key="5">
    <source>
        <dbReference type="Proteomes" id="UP000318571"/>
    </source>
</evidence>
<feature type="region of interest" description="Disordered" evidence="2">
    <location>
        <begin position="608"/>
        <end position="667"/>
    </location>
</feature>
<feature type="region of interest" description="Disordered" evidence="2">
    <location>
        <begin position="368"/>
        <end position="389"/>
    </location>
</feature>
<evidence type="ECO:0000313" key="4">
    <source>
        <dbReference type="EMBL" id="TRY67300.1"/>
    </source>
</evidence>
<name>A0A553NPG9_TIGCA</name>
<evidence type="ECO:0000256" key="1">
    <source>
        <dbReference type="SAM" id="Coils"/>
    </source>
</evidence>
<feature type="coiled-coil region" evidence="1">
    <location>
        <begin position="448"/>
        <end position="475"/>
    </location>
</feature>
<keyword evidence="1" id="KW-0175">Coiled coil</keyword>
<gene>
    <name evidence="4" type="ORF">TCAL_02268</name>
</gene>
<feature type="domain" description="DUF3668" evidence="3">
    <location>
        <begin position="163"/>
        <end position="333"/>
    </location>
</feature>
<proteinExistence type="predicted"/>
<sequence>MDQKLLLILYLDQGRHFPRLLSEDAQIQICAHLEQDRLSTANLEWTDRPLFQEELAWRITLGQLQDFRQGQTCIHIEAFCIQPSKSDRQSLGFCRIDISQAKPNTIYRNDDSLVAYHCHWLKLTVPELTMASPEKCPQIKVDLVFEEESPEILEVSSGLSNHLQPVLDEEHGYFILGDKDRATDVFYFVYRFIVGLNLAKAIPKDVVLPDNPRFHFFFDFFGADVQSNYFFNLKQTEIDSEIARAKFKTNPEDLALYFNEMVRPLKVFLLCGEQCLAKVKIHFPNFLHVNASTIRQSPKKVESLVFFGSKNVKKSRSSTSKTEEPLLGIGLELIHGDTLEQEVIVDKEIVDLTGKEEGDVDEEISVMKTPSPRPKITPSVFEDADPSSQTGFKRKLEETVSELELWKLQQKRKFQDQLKEVEAHHNEVFAGEWRKREEQRESVFQEKFHEISQLAERLKKALAQVEQREKDVITKESEILKKEKILEVRETQVNQQKKAVSQDWKTKCESLETENNSLKEKLAQLERENGNLKANEVKSKAIGERNKTLEDVKHKLETENNILKRDIQRLAQSKESYKKAWEKAEDEVKAVKSLQERQILDELKEARNEIQRLRNPPRPTLIELPSPQASPKQTSKVQEIPQKEDECPFNPPKTTERDSSSAAGSELFRLRENRRILLKTGNYSEDSEAIKSLDASIARIMSSSQAEKQPEQL</sequence>
<reference evidence="4 5" key="1">
    <citation type="journal article" date="2018" name="Nat. Ecol. Evol.">
        <title>Genomic signatures of mitonuclear coevolution across populations of Tigriopus californicus.</title>
        <authorList>
            <person name="Barreto F.S."/>
            <person name="Watson E.T."/>
            <person name="Lima T.G."/>
            <person name="Willett C.S."/>
            <person name="Edmands S."/>
            <person name="Li W."/>
            <person name="Burton R.S."/>
        </authorList>
    </citation>
    <scope>NUCLEOTIDE SEQUENCE [LARGE SCALE GENOMIC DNA]</scope>
    <source>
        <strain evidence="4 5">San Diego</strain>
    </source>
</reference>
<dbReference type="InterPro" id="IPR035892">
    <property type="entry name" value="C2_domain_sf"/>
</dbReference>
<feature type="compositionally biased region" description="Polar residues" evidence="2">
    <location>
        <begin position="627"/>
        <end position="637"/>
    </location>
</feature>
<evidence type="ECO:0000256" key="2">
    <source>
        <dbReference type="SAM" id="MobiDB-lite"/>
    </source>
</evidence>
<dbReference type="OrthoDB" id="332250at2759"/>
<feature type="coiled-coil region" evidence="1">
    <location>
        <begin position="501"/>
        <end position="587"/>
    </location>
</feature>
<dbReference type="EMBL" id="VCGU01000011">
    <property type="protein sequence ID" value="TRY67300.1"/>
    <property type="molecule type" value="Genomic_DNA"/>
</dbReference>
<dbReference type="AlphaFoldDB" id="A0A553NPG9"/>
<protein>
    <recommendedName>
        <fullName evidence="3">DUF3668 domain-containing protein</fullName>
    </recommendedName>
</protein>
<dbReference type="OMA" id="ICCAIYL"/>
<dbReference type="GO" id="GO:0005813">
    <property type="term" value="C:centrosome"/>
    <property type="evidence" value="ECO:0007669"/>
    <property type="project" value="TreeGrafter"/>
</dbReference>
<evidence type="ECO:0000259" key="3">
    <source>
        <dbReference type="Pfam" id="PF12416"/>
    </source>
</evidence>
<dbReference type="STRING" id="6832.A0A553NPG9"/>
<dbReference type="Gene3D" id="2.60.40.150">
    <property type="entry name" value="C2 domain"/>
    <property type="match status" value="1"/>
</dbReference>
<organism evidence="4 5">
    <name type="scientific">Tigriopus californicus</name>
    <name type="common">Marine copepod</name>
    <dbReference type="NCBI Taxonomy" id="6832"/>
    <lineage>
        <taxon>Eukaryota</taxon>
        <taxon>Metazoa</taxon>
        <taxon>Ecdysozoa</taxon>
        <taxon>Arthropoda</taxon>
        <taxon>Crustacea</taxon>
        <taxon>Multicrustacea</taxon>
        <taxon>Hexanauplia</taxon>
        <taxon>Copepoda</taxon>
        <taxon>Harpacticoida</taxon>
        <taxon>Harpacticidae</taxon>
        <taxon>Tigriopus</taxon>
    </lineage>
</organism>
<dbReference type="Proteomes" id="UP000318571">
    <property type="component" value="Chromosome 4"/>
</dbReference>
<keyword evidence="5" id="KW-1185">Reference proteome</keyword>
<accession>A0A553NPG9</accession>
<dbReference type="PANTHER" id="PTHR21574:SF0">
    <property type="entry name" value="CENTROSOMAL PROTEIN OF 120 KDA"/>
    <property type="match status" value="1"/>
</dbReference>
<dbReference type="InterPro" id="IPR022136">
    <property type="entry name" value="DUF3668"/>
</dbReference>
<comment type="caution">
    <text evidence="4">The sequence shown here is derived from an EMBL/GenBank/DDBJ whole genome shotgun (WGS) entry which is preliminary data.</text>
</comment>